<organism evidence="2 3">
    <name type="scientific">Paraglomus occultum</name>
    <dbReference type="NCBI Taxonomy" id="144539"/>
    <lineage>
        <taxon>Eukaryota</taxon>
        <taxon>Fungi</taxon>
        <taxon>Fungi incertae sedis</taxon>
        <taxon>Mucoromycota</taxon>
        <taxon>Glomeromycotina</taxon>
        <taxon>Glomeromycetes</taxon>
        <taxon>Paraglomerales</taxon>
        <taxon>Paraglomeraceae</taxon>
        <taxon>Paraglomus</taxon>
    </lineage>
</organism>
<feature type="non-terminal residue" evidence="2">
    <location>
        <position position="1"/>
    </location>
</feature>
<feature type="transmembrane region" description="Helical" evidence="1">
    <location>
        <begin position="12"/>
        <end position="35"/>
    </location>
</feature>
<dbReference type="Proteomes" id="UP000789572">
    <property type="component" value="Unassembled WGS sequence"/>
</dbReference>
<keyword evidence="1" id="KW-0812">Transmembrane</keyword>
<evidence type="ECO:0000256" key="1">
    <source>
        <dbReference type="SAM" id="Phobius"/>
    </source>
</evidence>
<dbReference type="EMBL" id="CAJVPJ010006194">
    <property type="protein sequence ID" value="CAG8666965.1"/>
    <property type="molecule type" value="Genomic_DNA"/>
</dbReference>
<keyword evidence="1" id="KW-1133">Transmembrane helix</keyword>
<dbReference type="AlphaFoldDB" id="A0A9N9HE42"/>
<keyword evidence="3" id="KW-1185">Reference proteome</keyword>
<comment type="caution">
    <text evidence="2">The sequence shown here is derived from an EMBL/GenBank/DDBJ whole genome shotgun (WGS) entry which is preliminary data.</text>
</comment>
<name>A0A9N9HE42_9GLOM</name>
<evidence type="ECO:0000313" key="3">
    <source>
        <dbReference type="Proteomes" id="UP000789572"/>
    </source>
</evidence>
<proteinExistence type="predicted"/>
<evidence type="ECO:0000313" key="2">
    <source>
        <dbReference type="EMBL" id="CAG8666965.1"/>
    </source>
</evidence>
<keyword evidence="1" id="KW-0472">Membrane</keyword>
<accession>A0A9N9HE42</accession>
<feature type="non-terminal residue" evidence="2">
    <location>
        <position position="77"/>
    </location>
</feature>
<gene>
    <name evidence="2" type="ORF">POCULU_LOCUS10753</name>
</gene>
<protein>
    <submittedName>
        <fullName evidence="2">4061_t:CDS:1</fullName>
    </submittedName>
</protein>
<sequence length="77" mass="8293">RSGNSSLKVSSSYIFCLLLAAILEAIALVIGLNLADNEVGSEKFTFVSSTALSLAWVEKIGPKKELNVSCVTRRQFS</sequence>
<reference evidence="2" key="1">
    <citation type="submission" date="2021-06" db="EMBL/GenBank/DDBJ databases">
        <authorList>
            <person name="Kallberg Y."/>
            <person name="Tangrot J."/>
            <person name="Rosling A."/>
        </authorList>
    </citation>
    <scope>NUCLEOTIDE SEQUENCE</scope>
    <source>
        <strain evidence="2">IA702</strain>
    </source>
</reference>